<reference evidence="2 3" key="1">
    <citation type="submission" date="2016-10" db="EMBL/GenBank/DDBJ databases">
        <authorList>
            <person name="Varghese N."/>
            <person name="Submissions S."/>
        </authorList>
    </citation>
    <scope>NUCLEOTIDE SEQUENCE [LARGE SCALE GENOMIC DNA]</scope>
    <source>
        <strain evidence="2 3">DSM 1361</strain>
    </source>
</reference>
<organism evidence="2 3">
    <name type="scientific">Ruminobacter amylophilus</name>
    <dbReference type="NCBI Taxonomy" id="867"/>
    <lineage>
        <taxon>Bacteria</taxon>
        <taxon>Pseudomonadati</taxon>
        <taxon>Pseudomonadota</taxon>
        <taxon>Gammaproteobacteria</taxon>
        <taxon>Aeromonadales</taxon>
        <taxon>Succinivibrionaceae</taxon>
        <taxon>Ruminobacter</taxon>
    </lineage>
</organism>
<evidence type="ECO:0000313" key="2">
    <source>
        <dbReference type="EMBL" id="SFP59578.1"/>
    </source>
</evidence>
<feature type="domain" description="N-acetyltransferase" evidence="1">
    <location>
        <begin position="1"/>
        <end position="163"/>
    </location>
</feature>
<accession>A0A662ZIX7</accession>
<dbReference type="Gene3D" id="3.40.630.30">
    <property type="match status" value="1"/>
</dbReference>
<dbReference type="SUPFAM" id="SSF55729">
    <property type="entry name" value="Acyl-CoA N-acyltransferases (Nat)"/>
    <property type="match status" value="1"/>
</dbReference>
<dbReference type="GO" id="GO:0016747">
    <property type="term" value="F:acyltransferase activity, transferring groups other than amino-acyl groups"/>
    <property type="evidence" value="ECO:0007669"/>
    <property type="project" value="InterPro"/>
</dbReference>
<dbReference type="InterPro" id="IPR000182">
    <property type="entry name" value="GNAT_dom"/>
</dbReference>
<gene>
    <name evidence="2" type="ORF">SAMN02910344_01822</name>
</gene>
<keyword evidence="3" id="KW-1185">Reference proteome</keyword>
<protein>
    <submittedName>
        <fullName evidence="2">Acetyltransferase (GNAT) family protein</fullName>
    </submittedName>
</protein>
<dbReference type="CDD" id="cd04301">
    <property type="entry name" value="NAT_SF"/>
    <property type="match status" value="1"/>
</dbReference>
<name>A0A662ZIX7_9GAMM</name>
<dbReference type="PROSITE" id="PS51186">
    <property type="entry name" value="GNAT"/>
    <property type="match status" value="1"/>
</dbReference>
<evidence type="ECO:0000259" key="1">
    <source>
        <dbReference type="PROSITE" id="PS51186"/>
    </source>
</evidence>
<proteinExistence type="predicted"/>
<dbReference type="EMBL" id="FOXF01000041">
    <property type="protein sequence ID" value="SFP59578.1"/>
    <property type="molecule type" value="Genomic_DNA"/>
</dbReference>
<keyword evidence="2" id="KW-0808">Transferase</keyword>
<sequence length="260" mass="30022">MQFRSMRQKEYVNYTGLELSIYAMELPQIISMWSERMVYTEFCDRNYGSLILVAVEDNPLPGKPDIVRGVAFTSVLDGWLYIRSLYVEPEMTGRKIGSALMTASILSQMQRFYLVGLRLEVFTGNLPAVGLYGSFGMTDKPFEYPEEFGGTAKHAVPPRFRISSMENRISPDFMEIMTRRIQPPVSEMLPESCREFIASGNFEKIREAVAAKHYIPSWFNEHILKPRPEGDENRTEFDDWCDFQDWIEAMETTDEPDGKN</sequence>
<evidence type="ECO:0000313" key="3">
    <source>
        <dbReference type="Proteomes" id="UP000243745"/>
    </source>
</evidence>
<dbReference type="Proteomes" id="UP000243745">
    <property type="component" value="Unassembled WGS sequence"/>
</dbReference>
<dbReference type="Pfam" id="PF00583">
    <property type="entry name" value="Acetyltransf_1"/>
    <property type="match status" value="1"/>
</dbReference>
<dbReference type="InterPro" id="IPR016181">
    <property type="entry name" value="Acyl_CoA_acyltransferase"/>
</dbReference>
<dbReference type="AlphaFoldDB" id="A0A662ZIX7"/>